<evidence type="ECO:0000256" key="3">
    <source>
        <dbReference type="ARBA" id="ARBA00022729"/>
    </source>
</evidence>
<dbReference type="PRINTS" id="PR00690">
    <property type="entry name" value="ADHESNFAMILY"/>
</dbReference>
<name>A0A7X0VQF7_9CLOT</name>
<evidence type="ECO:0000256" key="4">
    <source>
        <dbReference type="RuleBase" id="RU003512"/>
    </source>
</evidence>
<dbReference type="Pfam" id="PF01297">
    <property type="entry name" value="ZnuA"/>
    <property type="match status" value="1"/>
</dbReference>
<evidence type="ECO:0000256" key="1">
    <source>
        <dbReference type="ARBA" id="ARBA00011028"/>
    </source>
</evidence>
<dbReference type="SUPFAM" id="SSF53807">
    <property type="entry name" value="Helical backbone' metal receptor"/>
    <property type="match status" value="1"/>
</dbReference>
<dbReference type="GO" id="GO:0007155">
    <property type="term" value="P:cell adhesion"/>
    <property type="evidence" value="ECO:0007669"/>
    <property type="project" value="InterPro"/>
</dbReference>
<dbReference type="Gene3D" id="3.40.50.1980">
    <property type="entry name" value="Nitrogenase molybdenum iron protein domain"/>
    <property type="match status" value="2"/>
</dbReference>
<sequence length="334" mass="37602">MKKKLIATVMIVLGLVTTIGCSTKENNNETGKLRVGVTISPLKEFAEIIGGDKVEVFSIIPQNSDPHSFEPKPKDLASLNNSDIFVYNGLKMESWIDPILKQIENKDVEIVNSSNGVDIIELSQDEHAGETAEEHAKHEEEEHAKHEEEEHANETAEEHAGHDHGTQDPHIWLSLKQATKQAENIKNSLVLKDEANKDYYEENFQKLKKDFNDTYEEYAEKFKNISNKNFVTGHAAFAYLCRDFGLTQNSLIGIYGGEGEIPPGDFKEILDYCKENNIKTIFSESAASSSQSEALARDAGAKVEKIYSLETKADKMSYLEGTRYNYEKIYEALK</sequence>
<dbReference type="AlphaFoldDB" id="A0A7X0VQF7"/>
<accession>A0A7X0VQF7</accession>
<evidence type="ECO:0000313" key="6">
    <source>
        <dbReference type="EMBL" id="MBB6714254.1"/>
    </source>
</evidence>
<dbReference type="InterPro" id="IPR006129">
    <property type="entry name" value="AdhesinB"/>
</dbReference>
<evidence type="ECO:0000256" key="5">
    <source>
        <dbReference type="SAM" id="MobiDB-lite"/>
    </source>
</evidence>
<evidence type="ECO:0000313" key="7">
    <source>
        <dbReference type="Proteomes" id="UP000585258"/>
    </source>
</evidence>
<dbReference type="PROSITE" id="PS51257">
    <property type="entry name" value="PROKAR_LIPOPROTEIN"/>
    <property type="match status" value="1"/>
</dbReference>
<comment type="caution">
    <text evidence="6">The sequence shown here is derived from an EMBL/GenBank/DDBJ whole genome shotgun (WGS) entry which is preliminary data.</text>
</comment>
<dbReference type="InterPro" id="IPR050492">
    <property type="entry name" value="Bact_metal-bind_prot9"/>
</dbReference>
<keyword evidence="3" id="KW-0732">Signal</keyword>
<dbReference type="PRINTS" id="PR00691">
    <property type="entry name" value="ADHESINB"/>
</dbReference>
<dbReference type="PANTHER" id="PTHR42953:SF3">
    <property type="entry name" value="HIGH-AFFINITY ZINC UPTAKE SYSTEM PROTEIN ZNUA"/>
    <property type="match status" value="1"/>
</dbReference>
<dbReference type="GO" id="GO:0030001">
    <property type="term" value="P:metal ion transport"/>
    <property type="evidence" value="ECO:0007669"/>
    <property type="project" value="InterPro"/>
</dbReference>
<reference evidence="6 7" key="1">
    <citation type="submission" date="2020-08" db="EMBL/GenBank/DDBJ databases">
        <title>Clostridia isolated from Swiss meat.</title>
        <authorList>
            <person name="Wambui J."/>
            <person name="Stevens M.J.A."/>
            <person name="Stephan R."/>
        </authorList>
    </citation>
    <scope>NUCLEOTIDE SEQUENCE [LARGE SCALE GENOMIC DNA]</scope>
    <source>
        <strain evidence="6 7">CM001</strain>
    </source>
</reference>
<protein>
    <submittedName>
        <fullName evidence="6">Zinc ABC transporter substrate-binding protein</fullName>
    </submittedName>
</protein>
<gene>
    <name evidence="6" type="ORF">H7E68_05860</name>
</gene>
<feature type="compositionally biased region" description="Basic and acidic residues" evidence="5">
    <location>
        <begin position="126"/>
        <end position="167"/>
    </location>
</feature>
<feature type="region of interest" description="Disordered" evidence="5">
    <location>
        <begin position="126"/>
        <end position="168"/>
    </location>
</feature>
<dbReference type="GO" id="GO:0046872">
    <property type="term" value="F:metal ion binding"/>
    <property type="evidence" value="ECO:0007669"/>
    <property type="project" value="InterPro"/>
</dbReference>
<keyword evidence="2 4" id="KW-0813">Transport</keyword>
<dbReference type="Proteomes" id="UP000585258">
    <property type="component" value="Unassembled WGS sequence"/>
</dbReference>
<dbReference type="InterPro" id="IPR006128">
    <property type="entry name" value="Lipoprotein_PsaA-like"/>
</dbReference>
<comment type="similarity">
    <text evidence="1 4">Belongs to the bacterial solute-binding protein 9 family.</text>
</comment>
<dbReference type="RefSeq" id="WP_185163899.1">
    <property type="nucleotide sequence ID" value="NZ_JACKWY010000003.1"/>
</dbReference>
<evidence type="ECO:0000256" key="2">
    <source>
        <dbReference type="ARBA" id="ARBA00022448"/>
    </source>
</evidence>
<dbReference type="PANTHER" id="PTHR42953">
    <property type="entry name" value="HIGH-AFFINITY ZINC UPTAKE SYSTEM PROTEIN ZNUA-RELATED"/>
    <property type="match status" value="1"/>
</dbReference>
<dbReference type="InterPro" id="IPR006127">
    <property type="entry name" value="ZnuA-like"/>
</dbReference>
<proteinExistence type="inferred from homology"/>
<dbReference type="EMBL" id="JACKWY010000003">
    <property type="protein sequence ID" value="MBB6714254.1"/>
    <property type="molecule type" value="Genomic_DNA"/>
</dbReference>
<organism evidence="6 7">
    <name type="scientific">Clostridium gasigenes</name>
    <dbReference type="NCBI Taxonomy" id="94869"/>
    <lineage>
        <taxon>Bacteria</taxon>
        <taxon>Bacillati</taxon>
        <taxon>Bacillota</taxon>
        <taxon>Clostridia</taxon>
        <taxon>Eubacteriales</taxon>
        <taxon>Clostridiaceae</taxon>
        <taxon>Clostridium</taxon>
    </lineage>
</organism>